<evidence type="ECO:0000313" key="3">
    <source>
        <dbReference type="Proteomes" id="UP000193411"/>
    </source>
</evidence>
<proteinExistence type="predicted"/>
<sequence length="91" mass="9587">MVQGGIKKAKVGAALAKHHRKPEKQKAGKGGVAKNSVLQKKLKGQSTQDIEKLMATRAAATGKLTILKKLAGPTSSLLKDKSKKGKEKGTK</sequence>
<gene>
    <name evidence="2" type="ORF">BCR44DRAFT_1504884</name>
</gene>
<evidence type="ECO:0000313" key="2">
    <source>
        <dbReference type="EMBL" id="ORZ29801.1"/>
    </source>
</evidence>
<feature type="region of interest" description="Disordered" evidence="1">
    <location>
        <begin position="72"/>
        <end position="91"/>
    </location>
</feature>
<dbReference type="AlphaFoldDB" id="A0A1Y2H758"/>
<feature type="compositionally biased region" description="Basic residues" evidence="1">
    <location>
        <begin position="81"/>
        <end position="91"/>
    </location>
</feature>
<accession>A0A1Y2H758</accession>
<name>A0A1Y2H758_9FUNG</name>
<evidence type="ECO:0000256" key="1">
    <source>
        <dbReference type="SAM" id="MobiDB-lite"/>
    </source>
</evidence>
<feature type="region of interest" description="Disordered" evidence="1">
    <location>
        <begin position="1"/>
        <end position="47"/>
    </location>
</feature>
<reference evidence="2 3" key="1">
    <citation type="submission" date="2016-07" db="EMBL/GenBank/DDBJ databases">
        <title>Pervasive Adenine N6-methylation of Active Genes in Fungi.</title>
        <authorList>
            <consortium name="DOE Joint Genome Institute"/>
            <person name="Mondo S.J."/>
            <person name="Dannebaum R.O."/>
            <person name="Kuo R.C."/>
            <person name="Labutti K."/>
            <person name="Haridas S."/>
            <person name="Kuo A."/>
            <person name="Salamov A."/>
            <person name="Ahrendt S.R."/>
            <person name="Lipzen A."/>
            <person name="Sullivan W."/>
            <person name="Andreopoulos W.B."/>
            <person name="Clum A."/>
            <person name="Lindquist E."/>
            <person name="Daum C."/>
            <person name="Ramamoorthy G.K."/>
            <person name="Gryganskyi A."/>
            <person name="Culley D."/>
            <person name="Magnuson J.K."/>
            <person name="James T.Y."/>
            <person name="O'Malley M.A."/>
            <person name="Stajich J.E."/>
            <person name="Spatafora J.W."/>
            <person name="Visel A."/>
            <person name="Grigoriev I.V."/>
        </authorList>
    </citation>
    <scope>NUCLEOTIDE SEQUENCE [LARGE SCALE GENOMIC DNA]</scope>
    <source>
        <strain evidence="2 3">PL171</strain>
    </source>
</reference>
<protein>
    <submittedName>
        <fullName evidence="2">Uncharacterized protein</fullName>
    </submittedName>
</protein>
<dbReference type="EMBL" id="MCFL01000126">
    <property type="protein sequence ID" value="ORZ29801.1"/>
    <property type="molecule type" value="Genomic_DNA"/>
</dbReference>
<organism evidence="2 3">
    <name type="scientific">Catenaria anguillulae PL171</name>
    <dbReference type="NCBI Taxonomy" id="765915"/>
    <lineage>
        <taxon>Eukaryota</taxon>
        <taxon>Fungi</taxon>
        <taxon>Fungi incertae sedis</taxon>
        <taxon>Blastocladiomycota</taxon>
        <taxon>Blastocladiomycetes</taxon>
        <taxon>Blastocladiales</taxon>
        <taxon>Catenariaceae</taxon>
        <taxon>Catenaria</taxon>
    </lineage>
</organism>
<keyword evidence="3" id="KW-1185">Reference proteome</keyword>
<dbReference type="Proteomes" id="UP000193411">
    <property type="component" value="Unassembled WGS sequence"/>
</dbReference>
<dbReference type="OrthoDB" id="5239630at2759"/>
<dbReference type="Pfam" id="PF09495">
    <property type="entry name" value="DUF2462"/>
    <property type="match status" value="1"/>
</dbReference>
<comment type="caution">
    <text evidence="2">The sequence shown here is derived from an EMBL/GenBank/DDBJ whole genome shotgun (WGS) entry which is preliminary data.</text>
</comment>
<dbReference type="InterPro" id="IPR019034">
    <property type="entry name" value="UPF0390"/>
</dbReference>